<dbReference type="GO" id="GO:0015159">
    <property type="term" value="F:polysaccharide transmembrane transporter activity"/>
    <property type="evidence" value="ECO:0007669"/>
    <property type="project" value="InterPro"/>
</dbReference>
<dbReference type="PANTHER" id="PTHR33619:SF3">
    <property type="entry name" value="POLYSACCHARIDE EXPORT PROTEIN GFCE-RELATED"/>
    <property type="match status" value="1"/>
</dbReference>
<dbReference type="OrthoDB" id="494751at2"/>
<evidence type="ECO:0000259" key="2">
    <source>
        <dbReference type="Pfam" id="PF02563"/>
    </source>
</evidence>
<dbReference type="PROSITE" id="PS51257">
    <property type="entry name" value="PROKAR_LIPOPROTEIN"/>
    <property type="match status" value="1"/>
</dbReference>
<dbReference type="InterPro" id="IPR049712">
    <property type="entry name" value="Poly_export"/>
</dbReference>
<keyword evidence="4" id="KW-1185">Reference proteome</keyword>
<dbReference type="Proteomes" id="UP000244934">
    <property type="component" value="Unassembled WGS sequence"/>
</dbReference>
<dbReference type="InterPro" id="IPR003715">
    <property type="entry name" value="Poly_export_N"/>
</dbReference>
<gene>
    <name evidence="3" type="ORF">KSP9073_00449</name>
</gene>
<proteinExistence type="predicted"/>
<dbReference type="Pfam" id="PF02563">
    <property type="entry name" value="Poly_export"/>
    <property type="match status" value="1"/>
</dbReference>
<evidence type="ECO:0000313" key="3">
    <source>
        <dbReference type="EMBL" id="SPJ32449.1"/>
    </source>
</evidence>
<keyword evidence="1" id="KW-0732">Signal</keyword>
<dbReference type="Gene3D" id="3.10.560.10">
    <property type="entry name" value="Outer membrane lipoprotein wza domain like"/>
    <property type="match status" value="1"/>
</dbReference>
<organism evidence="3 4">
    <name type="scientific">Kushneria phyllosphaerae</name>
    <dbReference type="NCBI Taxonomy" id="2100822"/>
    <lineage>
        <taxon>Bacteria</taxon>
        <taxon>Pseudomonadati</taxon>
        <taxon>Pseudomonadota</taxon>
        <taxon>Gammaproteobacteria</taxon>
        <taxon>Oceanospirillales</taxon>
        <taxon>Halomonadaceae</taxon>
        <taxon>Kushneria</taxon>
    </lineage>
</organism>
<dbReference type="AlphaFoldDB" id="A0A2R8CHU4"/>
<dbReference type="RefSeq" id="WP_133240969.1">
    <property type="nucleotide sequence ID" value="NZ_ONZI01000001.1"/>
</dbReference>
<feature type="domain" description="Polysaccharide export protein N-terminal" evidence="2">
    <location>
        <begin position="76"/>
        <end position="142"/>
    </location>
</feature>
<protein>
    <recommendedName>
        <fullName evidence="2">Polysaccharide export protein N-terminal domain-containing protein</fullName>
    </recommendedName>
</protein>
<sequence length="402" mass="42400">MIAMGKMVRMMGGLMIGAGLLSACSSAPSPDNAPDAFWMPHQERDTSTTSSCVPTGLPPLAAADHVPSERWMKASQKLAAGDRVRIRVVGDEDRLSGLYRLDDRGRLSLPGLPPLESAGLSLEDIETRLGERLVSEGLIQPLARVVEISLVEQAGLPIPVSGAVFSPGTVEVGARSAEERLVAGEGILSGDANPERSVSAAIRNAGGLRPDADPGHVRVLRGDQWTELDLTGLIEGRRFVDLQVSPGDRIQVPSTGCFNEQLVRPGPLTPPGVRVYMSNLSRPAASNASSAIGKEATSLPYGTRLLQGLVSANCVGGSAMSAHRQALLISTNPINQKSVVIKRDVEGMLASAGRDRINPFLMPGDAIACYDSRMMNVRDAIAMFGNALGSVSTAILLEDLAQ</sequence>
<evidence type="ECO:0000256" key="1">
    <source>
        <dbReference type="ARBA" id="ARBA00022729"/>
    </source>
</evidence>
<evidence type="ECO:0000313" key="4">
    <source>
        <dbReference type="Proteomes" id="UP000244934"/>
    </source>
</evidence>
<name>A0A2R8CHU4_9GAMM</name>
<dbReference type="PANTHER" id="PTHR33619">
    <property type="entry name" value="POLYSACCHARIDE EXPORT PROTEIN GFCE-RELATED"/>
    <property type="match status" value="1"/>
</dbReference>
<reference evidence="4" key="1">
    <citation type="submission" date="2018-03" db="EMBL/GenBank/DDBJ databases">
        <authorList>
            <person name="Navarro De La Torre S."/>
        </authorList>
    </citation>
    <scope>NUCLEOTIDE SEQUENCE [LARGE SCALE GENOMIC DNA]</scope>
    <source>
        <strain evidence="4">EAod3</strain>
    </source>
</reference>
<dbReference type="EMBL" id="ONZI01000001">
    <property type="protein sequence ID" value="SPJ32449.1"/>
    <property type="molecule type" value="Genomic_DNA"/>
</dbReference>
<accession>A0A2R8CHU4</accession>